<gene>
    <name evidence="4" type="ORF">ADN01_17260</name>
</gene>
<evidence type="ECO:0000256" key="2">
    <source>
        <dbReference type="ARBA" id="ARBA00023315"/>
    </source>
</evidence>
<feature type="domain" description="N-acetyltransferase" evidence="3">
    <location>
        <begin position="8"/>
        <end position="169"/>
    </location>
</feature>
<dbReference type="InterPro" id="IPR016181">
    <property type="entry name" value="Acyl_CoA_acyltransferase"/>
</dbReference>
<accession>A0A0N8GML1</accession>
<dbReference type="CDD" id="cd04301">
    <property type="entry name" value="NAT_SF"/>
    <property type="match status" value="1"/>
</dbReference>
<keyword evidence="1" id="KW-0808">Transferase</keyword>
<dbReference type="AlphaFoldDB" id="A0A0N8GML1"/>
<reference evidence="4 5" key="1">
    <citation type="submission" date="2015-07" db="EMBL/GenBank/DDBJ databases">
        <title>Genome sequence of Levilinea saccharolytica DSM 16555.</title>
        <authorList>
            <person name="Hemp J."/>
            <person name="Ward L.M."/>
            <person name="Pace L.A."/>
            <person name="Fischer W.W."/>
        </authorList>
    </citation>
    <scope>NUCLEOTIDE SEQUENCE [LARGE SCALE GENOMIC DNA]</scope>
    <source>
        <strain evidence="4 5">KIBI-1</strain>
    </source>
</reference>
<dbReference type="PROSITE" id="PS51186">
    <property type="entry name" value="GNAT"/>
    <property type="match status" value="1"/>
</dbReference>
<dbReference type="RefSeq" id="WP_062417023.1">
    <property type="nucleotide sequence ID" value="NZ_DF967974.1"/>
</dbReference>
<dbReference type="STRING" id="229921.ADN01_17260"/>
<dbReference type="OrthoDB" id="9797990at2"/>
<sequence length="174" mass="18744">MKPILPTHTLRPLTPADQGLIRELMFYAIFVPPGTPLPDRALLDEPRIAAYYQDWGRAGDFGFAGLAGDDSAQPVGAVWLRLFPAEAPGYGTVSPAVPELSIALTPPHRGQGLGSRLLTAALDEAARRGFESVSLSVSPTNPALRLYIRAGFEPVHSEDDSMVMLCRLLPPTRA</sequence>
<dbReference type="InterPro" id="IPR050680">
    <property type="entry name" value="YpeA/RimI_acetyltransf"/>
</dbReference>
<organism evidence="4 5">
    <name type="scientific">Levilinea saccharolytica</name>
    <dbReference type="NCBI Taxonomy" id="229921"/>
    <lineage>
        <taxon>Bacteria</taxon>
        <taxon>Bacillati</taxon>
        <taxon>Chloroflexota</taxon>
        <taxon>Anaerolineae</taxon>
        <taxon>Anaerolineales</taxon>
        <taxon>Anaerolineaceae</taxon>
        <taxon>Levilinea</taxon>
    </lineage>
</organism>
<dbReference type="SUPFAM" id="SSF55729">
    <property type="entry name" value="Acyl-CoA N-acyltransferases (Nat)"/>
    <property type="match status" value="1"/>
</dbReference>
<keyword evidence="5" id="KW-1185">Reference proteome</keyword>
<evidence type="ECO:0000313" key="4">
    <source>
        <dbReference type="EMBL" id="KPL75602.1"/>
    </source>
</evidence>
<proteinExistence type="predicted"/>
<comment type="caution">
    <text evidence="4">The sequence shown here is derived from an EMBL/GenBank/DDBJ whole genome shotgun (WGS) entry which is preliminary data.</text>
</comment>
<keyword evidence="2" id="KW-0012">Acyltransferase</keyword>
<evidence type="ECO:0000259" key="3">
    <source>
        <dbReference type="PROSITE" id="PS51186"/>
    </source>
</evidence>
<protein>
    <recommendedName>
        <fullName evidence="3">N-acetyltransferase domain-containing protein</fullName>
    </recommendedName>
</protein>
<dbReference type="Gene3D" id="3.40.630.30">
    <property type="match status" value="1"/>
</dbReference>
<dbReference type="Pfam" id="PF00583">
    <property type="entry name" value="Acetyltransf_1"/>
    <property type="match status" value="1"/>
</dbReference>
<dbReference type="InterPro" id="IPR000182">
    <property type="entry name" value="GNAT_dom"/>
</dbReference>
<evidence type="ECO:0000313" key="5">
    <source>
        <dbReference type="Proteomes" id="UP000050501"/>
    </source>
</evidence>
<dbReference type="GO" id="GO:0016747">
    <property type="term" value="F:acyltransferase activity, transferring groups other than amino-acyl groups"/>
    <property type="evidence" value="ECO:0007669"/>
    <property type="project" value="InterPro"/>
</dbReference>
<dbReference type="Proteomes" id="UP000050501">
    <property type="component" value="Unassembled WGS sequence"/>
</dbReference>
<evidence type="ECO:0000256" key="1">
    <source>
        <dbReference type="ARBA" id="ARBA00022679"/>
    </source>
</evidence>
<dbReference type="EMBL" id="LGCM01000065">
    <property type="protein sequence ID" value="KPL75602.1"/>
    <property type="molecule type" value="Genomic_DNA"/>
</dbReference>
<name>A0A0N8GML1_9CHLR</name>
<dbReference type="PANTHER" id="PTHR43420">
    <property type="entry name" value="ACETYLTRANSFERASE"/>
    <property type="match status" value="1"/>
</dbReference>